<dbReference type="Proteomes" id="UP000677228">
    <property type="component" value="Unassembled WGS sequence"/>
</dbReference>
<gene>
    <name evidence="1" type="ORF">OVA965_LOCUS45276</name>
    <name evidence="2" type="ORF">TMI583_LOCUS48630</name>
</gene>
<dbReference type="EMBL" id="CAJOBA010100615">
    <property type="protein sequence ID" value="CAF4518735.1"/>
    <property type="molecule type" value="Genomic_DNA"/>
</dbReference>
<proteinExistence type="predicted"/>
<evidence type="ECO:0000313" key="1">
    <source>
        <dbReference type="EMBL" id="CAF1660746.1"/>
    </source>
</evidence>
<evidence type="ECO:0000313" key="2">
    <source>
        <dbReference type="EMBL" id="CAF4518735.1"/>
    </source>
</evidence>
<dbReference type="EMBL" id="CAJNOK010070074">
    <property type="protein sequence ID" value="CAF1660746.1"/>
    <property type="molecule type" value="Genomic_DNA"/>
</dbReference>
<protein>
    <submittedName>
        <fullName evidence="1">Uncharacterized protein</fullName>
    </submittedName>
</protein>
<sequence length="157" mass="18205">SYLRHQLSSKRYFTEHHSNAVTPEASTLSLKDHAPKLSPITPSKNDLIHFARVRTINYELTSWHVLLQLLLNNYDQLSLSTSSNRSLIAVQTTHMCLEHLKSTITTDIFFLPHYIDRNCNIFPLGQYIINDSKYKRVLLELIESCQRLYATSLNEKT</sequence>
<reference evidence="1" key="1">
    <citation type="submission" date="2021-02" db="EMBL/GenBank/DDBJ databases">
        <authorList>
            <person name="Nowell W R."/>
        </authorList>
    </citation>
    <scope>NUCLEOTIDE SEQUENCE</scope>
</reference>
<dbReference type="AlphaFoldDB" id="A0A8S2GA05"/>
<organism evidence="1 3">
    <name type="scientific">Didymodactylos carnosus</name>
    <dbReference type="NCBI Taxonomy" id="1234261"/>
    <lineage>
        <taxon>Eukaryota</taxon>
        <taxon>Metazoa</taxon>
        <taxon>Spiralia</taxon>
        <taxon>Gnathifera</taxon>
        <taxon>Rotifera</taxon>
        <taxon>Eurotatoria</taxon>
        <taxon>Bdelloidea</taxon>
        <taxon>Philodinida</taxon>
        <taxon>Philodinidae</taxon>
        <taxon>Didymodactylos</taxon>
    </lineage>
</organism>
<feature type="non-terminal residue" evidence="1">
    <location>
        <position position="1"/>
    </location>
</feature>
<name>A0A8S2GA05_9BILA</name>
<dbReference type="Proteomes" id="UP000682733">
    <property type="component" value="Unassembled WGS sequence"/>
</dbReference>
<accession>A0A8S2GA05</accession>
<evidence type="ECO:0000313" key="3">
    <source>
        <dbReference type="Proteomes" id="UP000677228"/>
    </source>
</evidence>
<comment type="caution">
    <text evidence="1">The sequence shown here is derived from an EMBL/GenBank/DDBJ whole genome shotgun (WGS) entry which is preliminary data.</text>
</comment>